<gene>
    <name evidence="1" type="ORF">GCM10007938_03220</name>
</gene>
<comment type="caution">
    <text evidence="1">The sequence shown here is derived from an EMBL/GenBank/DDBJ whole genome shotgun (WGS) entry which is preliminary data.</text>
</comment>
<proteinExistence type="predicted"/>
<accession>A0ABQ6EV33</accession>
<dbReference type="EMBL" id="BSPW01000008">
    <property type="protein sequence ID" value="GLT16546.1"/>
    <property type="molecule type" value="Genomic_DNA"/>
</dbReference>
<protein>
    <submittedName>
        <fullName evidence="1">Uncharacterized protein</fullName>
    </submittedName>
</protein>
<evidence type="ECO:0000313" key="1">
    <source>
        <dbReference type="EMBL" id="GLT16546.1"/>
    </source>
</evidence>
<sequence length="155" mass="17689">MIEFSYFYQYSNQNVSLVKMHLDHHIMKKKLLFLLIPVLLAAKIYYPKFQESRQLDDLKTQLQQLLFDHDNQAKVTQVRVENNVLALKINISDIDYHASNKANLASRSHKLLPQKICSSVGLKEWLSDGKWVSIDVLANGSDAITNVRVTAGSCT</sequence>
<dbReference type="Proteomes" id="UP001157138">
    <property type="component" value="Unassembled WGS sequence"/>
</dbReference>
<organism evidence="1 2">
    <name type="scientific">Vibrio zhanjiangensis</name>
    <dbReference type="NCBI Taxonomy" id="1046128"/>
    <lineage>
        <taxon>Bacteria</taxon>
        <taxon>Pseudomonadati</taxon>
        <taxon>Pseudomonadota</taxon>
        <taxon>Gammaproteobacteria</taxon>
        <taxon>Vibrionales</taxon>
        <taxon>Vibrionaceae</taxon>
        <taxon>Vibrio</taxon>
    </lineage>
</organism>
<evidence type="ECO:0000313" key="2">
    <source>
        <dbReference type="Proteomes" id="UP001157138"/>
    </source>
</evidence>
<keyword evidence="2" id="KW-1185">Reference proteome</keyword>
<reference evidence="2" key="1">
    <citation type="journal article" date="2019" name="Int. J. Syst. Evol. Microbiol.">
        <title>The Global Catalogue of Microorganisms (GCM) 10K type strain sequencing project: providing services to taxonomists for standard genome sequencing and annotation.</title>
        <authorList>
            <consortium name="The Broad Institute Genomics Platform"/>
            <consortium name="The Broad Institute Genome Sequencing Center for Infectious Disease"/>
            <person name="Wu L."/>
            <person name="Ma J."/>
        </authorList>
    </citation>
    <scope>NUCLEOTIDE SEQUENCE [LARGE SCALE GENOMIC DNA]</scope>
    <source>
        <strain evidence="2">NBRC 108723</strain>
    </source>
</reference>
<name>A0ABQ6EV33_9VIBR</name>